<evidence type="ECO:0008006" key="3">
    <source>
        <dbReference type="Google" id="ProtNLM"/>
    </source>
</evidence>
<keyword evidence="1" id="KW-0812">Transmembrane</keyword>
<feature type="transmembrane region" description="Helical" evidence="1">
    <location>
        <begin position="41"/>
        <end position="62"/>
    </location>
</feature>
<reference evidence="2" key="1">
    <citation type="submission" date="2024-05" db="EMBL/GenBank/DDBJ databases">
        <authorList>
            <person name="Kim S."/>
            <person name="Heo J."/>
            <person name="Choi H."/>
            <person name="Choi Y."/>
            <person name="Kwon S.-W."/>
            <person name="Kim Y."/>
        </authorList>
    </citation>
    <scope>NUCLEOTIDE SEQUENCE</scope>
    <source>
        <strain evidence="2">KACC 23699</strain>
    </source>
</reference>
<evidence type="ECO:0000313" key="2">
    <source>
        <dbReference type="EMBL" id="XBO44928.1"/>
    </source>
</evidence>
<dbReference type="EMBL" id="CP157483">
    <property type="protein sequence ID" value="XBO44928.1"/>
    <property type="molecule type" value="Genomic_DNA"/>
</dbReference>
<sequence>MRGPFDLGGVNALDLLGILLLVAAAVLVLRRGGATAWAQRTAGGLALLAAARVAGLGVNQWLVRSGSTSLYERIQMISWLNAGIWVLTTAGLVLLVLGAMTSRAPSGRPAQAG</sequence>
<name>A0AAU7JXI0_9MICO</name>
<keyword evidence="1" id="KW-0472">Membrane</keyword>
<gene>
    <name evidence="2" type="ORF">ABEG17_06205</name>
</gene>
<feature type="transmembrane region" description="Helical" evidence="1">
    <location>
        <begin position="82"/>
        <end position="100"/>
    </location>
</feature>
<evidence type="ECO:0000256" key="1">
    <source>
        <dbReference type="SAM" id="Phobius"/>
    </source>
</evidence>
<keyword evidence="1" id="KW-1133">Transmembrane helix</keyword>
<feature type="transmembrane region" description="Helical" evidence="1">
    <location>
        <begin position="12"/>
        <end position="29"/>
    </location>
</feature>
<protein>
    <recommendedName>
        <fullName evidence="3">DUF3995 domain-containing protein</fullName>
    </recommendedName>
</protein>
<accession>A0AAU7JXI0</accession>
<dbReference type="RefSeq" id="WP_406832414.1">
    <property type="nucleotide sequence ID" value="NZ_CP157483.1"/>
</dbReference>
<proteinExistence type="predicted"/>
<dbReference type="AlphaFoldDB" id="A0AAU7JXI0"/>
<organism evidence="2">
    <name type="scientific">Pedococcus sp. KACC 23699</name>
    <dbReference type="NCBI Taxonomy" id="3149228"/>
    <lineage>
        <taxon>Bacteria</taxon>
        <taxon>Bacillati</taxon>
        <taxon>Actinomycetota</taxon>
        <taxon>Actinomycetes</taxon>
        <taxon>Micrococcales</taxon>
        <taxon>Intrasporangiaceae</taxon>
        <taxon>Pedococcus</taxon>
    </lineage>
</organism>